<protein>
    <submittedName>
        <fullName evidence="1">Uncharacterized protein</fullName>
    </submittedName>
</protein>
<evidence type="ECO:0000313" key="1">
    <source>
        <dbReference type="EMBL" id="VAW66413.1"/>
    </source>
</evidence>
<reference evidence="1" key="1">
    <citation type="submission" date="2018-06" db="EMBL/GenBank/DDBJ databases">
        <authorList>
            <person name="Zhirakovskaya E."/>
        </authorList>
    </citation>
    <scope>NUCLEOTIDE SEQUENCE</scope>
</reference>
<name>A0A3B0XQM5_9ZZZZ</name>
<proteinExistence type="predicted"/>
<gene>
    <name evidence="1" type="ORF">MNBD_GAMMA11-3339</name>
</gene>
<sequence>MPKTPIKIFACITSLLATNTLMATEHPAQQLNIENINRAYTQCISNIVDSHSLSCTNASNCAGKRIAIHFKNVDINLSCLKQHGGPVIVYSYEKRKKKGNRLQAEQIAAK</sequence>
<accession>A0A3B0XQM5</accession>
<organism evidence="1">
    <name type="scientific">hydrothermal vent metagenome</name>
    <dbReference type="NCBI Taxonomy" id="652676"/>
    <lineage>
        <taxon>unclassified sequences</taxon>
        <taxon>metagenomes</taxon>
        <taxon>ecological metagenomes</taxon>
    </lineage>
</organism>
<dbReference type="AlphaFoldDB" id="A0A3B0XQM5"/>
<dbReference type="EMBL" id="UOFG01000273">
    <property type="protein sequence ID" value="VAW66413.1"/>
    <property type="molecule type" value="Genomic_DNA"/>
</dbReference>